<dbReference type="GO" id="GO:0022857">
    <property type="term" value="F:transmembrane transporter activity"/>
    <property type="evidence" value="ECO:0007669"/>
    <property type="project" value="InterPro"/>
</dbReference>
<proteinExistence type="predicted"/>
<organism evidence="7">
    <name type="scientific">Phaffia rhodozyma</name>
    <name type="common">Yeast</name>
    <name type="synonym">Xanthophyllomyces dendrorhous</name>
    <dbReference type="NCBI Taxonomy" id="264483"/>
    <lineage>
        <taxon>Eukaryota</taxon>
        <taxon>Fungi</taxon>
        <taxon>Dikarya</taxon>
        <taxon>Basidiomycota</taxon>
        <taxon>Agaricomycotina</taxon>
        <taxon>Tremellomycetes</taxon>
        <taxon>Cystofilobasidiales</taxon>
        <taxon>Mrakiaceae</taxon>
        <taxon>Phaffia</taxon>
    </lineage>
</organism>
<evidence type="ECO:0000256" key="2">
    <source>
        <dbReference type="ARBA" id="ARBA00022692"/>
    </source>
</evidence>
<feature type="transmembrane region" description="Helical" evidence="6">
    <location>
        <begin position="466"/>
        <end position="486"/>
    </location>
</feature>
<feature type="region of interest" description="Disordered" evidence="5">
    <location>
        <begin position="26"/>
        <end position="56"/>
    </location>
</feature>
<feature type="transmembrane region" description="Helical" evidence="6">
    <location>
        <begin position="549"/>
        <end position="566"/>
    </location>
</feature>
<accession>A0A0F7SFM8</accession>
<feature type="transmembrane region" description="Helical" evidence="6">
    <location>
        <begin position="251"/>
        <end position="270"/>
    </location>
</feature>
<keyword evidence="2 6" id="KW-0812">Transmembrane</keyword>
<feature type="transmembrane region" description="Helical" evidence="6">
    <location>
        <begin position="498"/>
        <end position="521"/>
    </location>
</feature>
<evidence type="ECO:0000313" key="7">
    <source>
        <dbReference type="EMBL" id="CDZ97631.1"/>
    </source>
</evidence>
<feature type="transmembrane region" description="Helical" evidence="6">
    <location>
        <begin position="572"/>
        <end position="598"/>
    </location>
</feature>
<reference evidence="7" key="1">
    <citation type="submission" date="2014-08" db="EMBL/GenBank/DDBJ databases">
        <authorList>
            <person name="Sharma Rahul"/>
            <person name="Thines Marco"/>
        </authorList>
    </citation>
    <scope>NUCLEOTIDE SEQUENCE</scope>
</reference>
<feature type="transmembrane region" description="Helical" evidence="6">
    <location>
        <begin position="351"/>
        <end position="370"/>
    </location>
</feature>
<dbReference type="AlphaFoldDB" id="A0A0F7SFM8"/>
<feature type="transmembrane region" description="Helical" evidence="6">
    <location>
        <begin position="323"/>
        <end position="345"/>
    </location>
</feature>
<feature type="transmembrane region" description="Helical" evidence="6">
    <location>
        <begin position="610"/>
        <end position="631"/>
    </location>
</feature>
<dbReference type="InterPro" id="IPR036259">
    <property type="entry name" value="MFS_trans_sf"/>
</dbReference>
<evidence type="ECO:0000256" key="3">
    <source>
        <dbReference type="ARBA" id="ARBA00022989"/>
    </source>
</evidence>
<feature type="compositionally biased region" description="Basic residues" evidence="5">
    <location>
        <begin position="26"/>
        <end position="39"/>
    </location>
</feature>
<comment type="subcellular location">
    <subcellularLocation>
        <location evidence="1">Membrane</location>
        <topology evidence="1">Multi-pass membrane protein</topology>
    </subcellularLocation>
</comment>
<feature type="compositionally biased region" description="Basic and acidic residues" evidence="5">
    <location>
        <begin position="385"/>
        <end position="402"/>
    </location>
</feature>
<feature type="transmembrane region" description="Helical" evidence="6">
    <location>
        <begin position="637"/>
        <end position="660"/>
    </location>
</feature>
<dbReference type="EMBL" id="LN483249">
    <property type="protein sequence ID" value="CDZ97631.1"/>
    <property type="molecule type" value="Genomic_DNA"/>
</dbReference>
<evidence type="ECO:0000256" key="6">
    <source>
        <dbReference type="SAM" id="Phobius"/>
    </source>
</evidence>
<dbReference type="PANTHER" id="PTHR23507">
    <property type="entry name" value="ZGC:174356"/>
    <property type="match status" value="1"/>
</dbReference>
<keyword evidence="3 6" id="KW-1133">Transmembrane helix</keyword>
<dbReference type="Pfam" id="PF07690">
    <property type="entry name" value="MFS_1"/>
    <property type="match status" value="1"/>
</dbReference>
<feature type="transmembrane region" description="Helical" evidence="6">
    <location>
        <begin position="282"/>
        <end position="302"/>
    </location>
</feature>
<dbReference type="SUPFAM" id="SSF103473">
    <property type="entry name" value="MFS general substrate transporter"/>
    <property type="match status" value="1"/>
</dbReference>
<feature type="region of interest" description="Disordered" evidence="5">
    <location>
        <begin position="385"/>
        <end position="408"/>
    </location>
</feature>
<evidence type="ECO:0000256" key="1">
    <source>
        <dbReference type="ARBA" id="ARBA00004141"/>
    </source>
</evidence>
<evidence type="ECO:0000256" key="5">
    <source>
        <dbReference type="SAM" id="MobiDB-lite"/>
    </source>
</evidence>
<dbReference type="InterPro" id="IPR011701">
    <property type="entry name" value="MFS"/>
</dbReference>
<evidence type="ECO:0000256" key="4">
    <source>
        <dbReference type="ARBA" id="ARBA00023136"/>
    </source>
</evidence>
<dbReference type="Gene3D" id="1.20.1250.20">
    <property type="entry name" value="MFS general substrate transporter like domains"/>
    <property type="match status" value="1"/>
</dbReference>
<keyword evidence="4 6" id="KW-0472">Membrane</keyword>
<sequence>MHHTDSTHQTPVVDSAPVTIDDAQIHHHHHQHDHHHHSHGHQEPLPDGPYHAHPVVDDLIHPGEMAAGITLETQGFPTVSRSATTGHSSRGQKSGWRKASPYWVLWIHTGMAFSLAMSLGPKIELFNQLACDIHHSRSPNDITILPVQPNAQAVHTSFAPSALDSDDISINKTSVIVDFGEIPLSNAQQDRTSEVEKEQMILDPIMCRKNPAVQAIAARFNTVVGILLGVMSALTTGWWTRMSDKWGRKPVLSLAMASVMVGDVVFLLTAKYPTIVPGGYKFLYAGAIFSGLFGGQITVSAVKQAYIADCTADSERSRYFAGLMGMGMVGVALGPLSGAFIVRWFSGALSVFYLSLAIRTFFVAVTVLFLPESLSAESMEAVKETEREQSLANEQRDAEEYGRAQGDNDGEGGLTGVWKKMKMRIRWVIKSIGNTIWTTLSPLAIFWPKRDISNPKGKRDWNLTRLAVGFCFMILVAGSGDSLFQYTQLVFGWGPAEIGLFISTFGTTQAVYLLFVLPFIIRFFRYIGSSSTSSTPSSASSNAKSEHQLIMFSLVISILTYSSIIFSTTPTAFVISLLVSTIGEGVDPLVSSLALLLVNDPTSTGKMLGAMSVLTAVLGTVVGPMLFGLTYAATTGIYPQTFIVLALGFLVLTLIVLSMIRIRDKPRSTEDGQSTVDSSVHADLTADERSPLLTRDESNLLDFLNAC</sequence>
<feature type="transmembrane region" description="Helical" evidence="6">
    <location>
        <begin position="216"/>
        <end position="239"/>
    </location>
</feature>
<dbReference type="PANTHER" id="PTHR23507:SF1">
    <property type="entry name" value="FI18259P1-RELATED"/>
    <property type="match status" value="1"/>
</dbReference>
<protein>
    <submittedName>
        <fullName evidence="7">Predicted transporter ADD1 (Major facilitator superfamily)</fullName>
    </submittedName>
</protein>
<dbReference type="GO" id="GO:0016020">
    <property type="term" value="C:membrane"/>
    <property type="evidence" value="ECO:0007669"/>
    <property type="project" value="UniProtKB-SubCell"/>
</dbReference>
<name>A0A0F7SFM8_PHARH</name>